<gene>
    <name evidence="2" type="ORF">IDJ77_26830</name>
</gene>
<dbReference type="NCBIfam" id="TIGR01200">
    <property type="entry name" value="GLPGLI"/>
    <property type="match status" value="1"/>
</dbReference>
<feature type="chain" id="PRO_5045203464" evidence="1">
    <location>
        <begin position="20"/>
        <end position="256"/>
    </location>
</feature>
<name>A0ABR7WYU2_9SPHI</name>
<accession>A0ABR7WYU2</accession>
<keyword evidence="3" id="KW-1185">Reference proteome</keyword>
<organism evidence="2 3">
    <name type="scientific">Mucilaginibacter pankratovii</name>
    <dbReference type="NCBI Taxonomy" id="2772110"/>
    <lineage>
        <taxon>Bacteria</taxon>
        <taxon>Pseudomonadati</taxon>
        <taxon>Bacteroidota</taxon>
        <taxon>Sphingobacteriia</taxon>
        <taxon>Sphingobacteriales</taxon>
        <taxon>Sphingobacteriaceae</taxon>
        <taxon>Mucilaginibacter</taxon>
    </lineage>
</organism>
<proteinExistence type="predicted"/>
<dbReference type="Pfam" id="PF09697">
    <property type="entry name" value="Porph_ging"/>
    <property type="match status" value="1"/>
</dbReference>
<feature type="signal peptide" evidence="1">
    <location>
        <begin position="1"/>
        <end position="19"/>
    </location>
</feature>
<dbReference type="Proteomes" id="UP000606600">
    <property type="component" value="Unassembled WGS sequence"/>
</dbReference>
<keyword evidence="1" id="KW-0732">Signal</keyword>
<evidence type="ECO:0000313" key="3">
    <source>
        <dbReference type="Proteomes" id="UP000606600"/>
    </source>
</evidence>
<reference evidence="2 3" key="1">
    <citation type="submission" date="2020-09" db="EMBL/GenBank/DDBJ databases">
        <title>Novel species of Mucilaginibacter isolated from a glacier on the Tibetan Plateau.</title>
        <authorList>
            <person name="Liu Q."/>
            <person name="Xin Y.-H."/>
        </authorList>
    </citation>
    <scope>NUCLEOTIDE SEQUENCE [LARGE SCALE GENOMIC DNA]</scope>
    <source>
        <strain evidence="2 3">ZT4R22</strain>
    </source>
</reference>
<evidence type="ECO:0000256" key="1">
    <source>
        <dbReference type="SAM" id="SignalP"/>
    </source>
</evidence>
<comment type="caution">
    <text evidence="2">The sequence shown here is derived from an EMBL/GenBank/DDBJ whole genome shotgun (WGS) entry which is preliminary data.</text>
</comment>
<protein>
    <submittedName>
        <fullName evidence="2">GLPGLI family protein</fullName>
    </submittedName>
</protein>
<dbReference type="InterPro" id="IPR005901">
    <property type="entry name" value="GLPGLI"/>
</dbReference>
<sequence length="256" mass="29132">MRIFSIIFLLFLCFPAVTRSQSALGHSGVVEYEKKVNIHGILKKTIGGSQDVNQQVYDDYVNKNPQFAILNSRLTFSTDECLFEPLTSPNLNNSTLFGKIPLSEQINITYSDLKQGLTWTRKNAFNEQFLIENTRKIRWKVTNELRDVAGFKCRRANAIIMDSIYVVAFYTDEIHVSGGPETFGGLPGLILEVALPNDNIHWVAKRVNFNSSSHPIVKTTQGKPITDTDFTKLVITRFQSDKNRKRARLNIINYLL</sequence>
<dbReference type="EMBL" id="JACWMY010000021">
    <property type="protein sequence ID" value="MBD1367455.1"/>
    <property type="molecule type" value="Genomic_DNA"/>
</dbReference>
<evidence type="ECO:0000313" key="2">
    <source>
        <dbReference type="EMBL" id="MBD1367455.1"/>
    </source>
</evidence>
<dbReference type="RefSeq" id="WP_191192088.1">
    <property type="nucleotide sequence ID" value="NZ_JACWMY010000021.1"/>
</dbReference>